<dbReference type="GO" id="GO:0004497">
    <property type="term" value="F:monooxygenase activity"/>
    <property type="evidence" value="ECO:0007669"/>
    <property type="project" value="UniProtKB-KW"/>
</dbReference>
<dbReference type="InParanoid" id="A0A0C2WV89"/>
<dbReference type="EMBL" id="KN818301">
    <property type="protein sequence ID" value="KIL60253.1"/>
    <property type="molecule type" value="Genomic_DNA"/>
</dbReference>
<evidence type="ECO:0000256" key="4">
    <source>
        <dbReference type="ARBA" id="ARBA00023002"/>
    </source>
</evidence>
<dbReference type="Pfam" id="PF00067">
    <property type="entry name" value="p450"/>
    <property type="match status" value="1"/>
</dbReference>
<feature type="binding site" description="axial binding residue" evidence="6">
    <location>
        <position position="81"/>
    </location>
    <ligand>
        <name>heme</name>
        <dbReference type="ChEBI" id="CHEBI:30413"/>
    </ligand>
    <ligandPart>
        <name>Fe</name>
        <dbReference type="ChEBI" id="CHEBI:18248"/>
    </ligandPart>
</feature>
<evidence type="ECO:0000256" key="1">
    <source>
        <dbReference type="ARBA" id="ARBA00001971"/>
    </source>
</evidence>
<keyword evidence="7" id="KW-0503">Monooxygenase</keyword>
<dbReference type="InterPro" id="IPR002403">
    <property type="entry name" value="Cyt_P450_E_grp-IV"/>
</dbReference>
<evidence type="ECO:0000256" key="5">
    <source>
        <dbReference type="ARBA" id="ARBA00023004"/>
    </source>
</evidence>
<dbReference type="PRINTS" id="PR00465">
    <property type="entry name" value="EP450IV"/>
</dbReference>
<dbReference type="GO" id="GO:0005506">
    <property type="term" value="F:iron ion binding"/>
    <property type="evidence" value="ECO:0007669"/>
    <property type="project" value="InterPro"/>
</dbReference>
<dbReference type="STRING" id="946122.A0A0C2WV89"/>
<organism evidence="8 9">
    <name type="scientific">Amanita muscaria (strain Koide BX008)</name>
    <dbReference type="NCBI Taxonomy" id="946122"/>
    <lineage>
        <taxon>Eukaryota</taxon>
        <taxon>Fungi</taxon>
        <taxon>Dikarya</taxon>
        <taxon>Basidiomycota</taxon>
        <taxon>Agaricomycotina</taxon>
        <taxon>Agaricomycetes</taxon>
        <taxon>Agaricomycetidae</taxon>
        <taxon>Agaricales</taxon>
        <taxon>Pluteineae</taxon>
        <taxon>Amanitaceae</taxon>
        <taxon>Amanita</taxon>
    </lineage>
</organism>
<evidence type="ECO:0008006" key="10">
    <source>
        <dbReference type="Google" id="ProtNLM"/>
    </source>
</evidence>
<accession>A0A0C2WV89</accession>
<reference evidence="8 9" key="1">
    <citation type="submission" date="2014-04" db="EMBL/GenBank/DDBJ databases">
        <title>Evolutionary Origins and Diversification of the Mycorrhizal Mutualists.</title>
        <authorList>
            <consortium name="DOE Joint Genome Institute"/>
            <consortium name="Mycorrhizal Genomics Consortium"/>
            <person name="Kohler A."/>
            <person name="Kuo A."/>
            <person name="Nagy L.G."/>
            <person name="Floudas D."/>
            <person name="Copeland A."/>
            <person name="Barry K.W."/>
            <person name="Cichocki N."/>
            <person name="Veneault-Fourrey C."/>
            <person name="LaButti K."/>
            <person name="Lindquist E.A."/>
            <person name="Lipzen A."/>
            <person name="Lundell T."/>
            <person name="Morin E."/>
            <person name="Murat C."/>
            <person name="Riley R."/>
            <person name="Ohm R."/>
            <person name="Sun H."/>
            <person name="Tunlid A."/>
            <person name="Henrissat B."/>
            <person name="Grigoriev I.V."/>
            <person name="Hibbett D.S."/>
            <person name="Martin F."/>
        </authorList>
    </citation>
    <scope>NUCLEOTIDE SEQUENCE [LARGE SCALE GENOMIC DNA]</scope>
    <source>
        <strain evidence="8 9">Koide BX008</strain>
    </source>
</reference>
<dbReference type="InterPro" id="IPR036396">
    <property type="entry name" value="Cyt_P450_sf"/>
</dbReference>
<dbReference type="AlphaFoldDB" id="A0A0C2WV89"/>
<evidence type="ECO:0000256" key="2">
    <source>
        <dbReference type="ARBA" id="ARBA00010617"/>
    </source>
</evidence>
<evidence type="ECO:0000313" key="9">
    <source>
        <dbReference type="Proteomes" id="UP000054549"/>
    </source>
</evidence>
<dbReference type="PROSITE" id="PS00086">
    <property type="entry name" value="CYTOCHROME_P450"/>
    <property type="match status" value="1"/>
</dbReference>
<name>A0A0C2WV89_AMAMK</name>
<sequence length="123" mass="13925">MARSGGKQEKTSLFQMARQSLLVIVVPFNPVHTDGDNYVNPDKFDGFRFERMRTQEGEEAKHQLLSLGVDYVLFGHGRHACPGRFFVVNELKVMLARVLLNYDIKMVDGRGRGNLGFILLGQI</sequence>
<dbReference type="HOGENOM" id="CLU_2014689_0_0_1"/>
<evidence type="ECO:0000256" key="6">
    <source>
        <dbReference type="PIRSR" id="PIRSR602403-1"/>
    </source>
</evidence>
<keyword evidence="5 6" id="KW-0408">Iron</keyword>
<evidence type="ECO:0000256" key="3">
    <source>
        <dbReference type="ARBA" id="ARBA00022723"/>
    </source>
</evidence>
<dbReference type="SUPFAM" id="SSF48264">
    <property type="entry name" value="Cytochrome P450"/>
    <property type="match status" value="1"/>
</dbReference>
<proteinExistence type="inferred from homology"/>
<comment type="cofactor">
    <cofactor evidence="1 6">
        <name>heme</name>
        <dbReference type="ChEBI" id="CHEBI:30413"/>
    </cofactor>
</comment>
<dbReference type="Gene3D" id="1.10.630.10">
    <property type="entry name" value="Cytochrome P450"/>
    <property type="match status" value="1"/>
</dbReference>
<dbReference type="GO" id="GO:0020037">
    <property type="term" value="F:heme binding"/>
    <property type="evidence" value="ECO:0007669"/>
    <property type="project" value="InterPro"/>
</dbReference>
<comment type="similarity">
    <text evidence="2 7">Belongs to the cytochrome P450 family.</text>
</comment>
<gene>
    <name evidence="8" type="ORF">M378DRAFT_168265</name>
</gene>
<keyword evidence="3 6" id="KW-0479">Metal-binding</keyword>
<dbReference type="PANTHER" id="PTHR46206">
    <property type="entry name" value="CYTOCHROME P450"/>
    <property type="match status" value="1"/>
</dbReference>
<dbReference type="InterPro" id="IPR001128">
    <property type="entry name" value="Cyt_P450"/>
</dbReference>
<dbReference type="GO" id="GO:0016705">
    <property type="term" value="F:oxidoreductase activity, acting on paired donors, with incorporation or reduction of molecular oxygen"/>
    <property type="evidence" value="ECO:0007669"/>
    <property type="project" value="InterPro"/>
</dbReference>
<protein>
    <recommendedName>
        <fullName evidence="10">Cytochrome P450</fullName>
    </recommendedName>
</protein>
<keyword evidence="4 7" id="KW-0560">Oxidoreductase</keyword>
<evidence type="ECO:0000313" key="8">
    <source>
        <dbReference type="EMBL" id="KIL60253.1"/>
    </source>
</evidence>
<dbReference type="Proteomes" id="UP000054549">
    <property type="component" value="Unassembled WGS sequence"/>
</dbReference>
<evidence type="ECO:0000256" key="7">
    <source>
        <dbReference type="RuleBase" id="RU000461"/>
    </source>
</evidence>
<dbReference type="InterPro" id="IPR017972">
    <property type="entry name" value="Cyt_P450_CS"/>
</dbReference>
<keyword evidence="6 7" id="KW-0349">Heme</keyword>
<dbReference type="OrthoDB" id="3248974at2759"/>
<keyword evidence="9" id="KW-1185">Reference proteome</keyword>